<keyword evidence="4" id="KW-1185">Reference proteome</keyword>
<organism evidence="3 4">
    <name type="scientific">Aspergillus nomiae NRRL (strain ATCC 15546 / NRRL 13137 / CBS 260.88 / M93)</name>
    <dbReference type="NCBI Taxonomy" id="1509407"/>
    <lineage>
        <taxon>Eukaryota</taxon>
        <taxon>Fungi</taxon>
        <taxon>Dikarya</taxon>
        <taxon>Ascomycota</taxon>
        <taxon>Pezizomycotina</taxon>
        <taxon>Eurotiomycetes</taxon>
        <taxon>Eurotiomycetidae</taxon>
        <taxon>Eurotiales</taxon>
        <taxon>Aspergillaceae</taxon>
        <taxon>Aspergillus</taxon>
        <taxon>Aspergillus subgen. Circumdati</taxon>
    </lineage>
</organism>
<dbReference type="Proteomes" id="UP000037505">
    <property type="component" value="Unassembled WGS sequence"/>
</dbReference>
<evidence type="ECO:0000256" key="2">
    <source>
        <dbReference type="SAM" id="Phobius"/>
    </source>
</evidence>
<dbReference type="RefSeq" id="XP_015401422.1">
    <property type="nucleotide sequence ID" value="XM_015556209.1"/>
</dbReference>
<reference evidence="3 4" key="1">
    <citation type="submission" date="2014-06" db="EMBL/GenBank/DDBJ databases">
        <title>The Genome of the Aflatoxigenic Filamentous Fungus Aspergillus nomius.</title>
        <authorList>
            <person name="Moore M.G."/>
            <person name="Shannon B.M."/>
            <person name="Brian M.M."/>
        </authorList>
    </citation>
    <scope>NUCLEOTIDE SEQUENCE [LARGE SCALE GENOMIC DNA]</scope>
    <source>
        <strain evidence="3 4">NRRL 13137</strain>
    </source>
</reference>
<keyword evidence="2" id="KW-0812">Transmembrane</keyword>
<dbReference type="GO" id="GO:0008374">
    <property type="term" value="F:O-acyltransferase activity"/>
    <property type="evidence" value="ECO:0007669"/>
    <property type="project" value="TreeGrafter"/>
</dbReference>
<comment type="similarity">
    <text evidence="1">Belongs to the membrane-bound acyltransferase family.</text>
</comment>
<dbReference type="EMBL" id="JNOM01000593">
    <property type="protein sequence ID" value="KNG80499.1"/>
    <property type="molecule type" value="Genomic_DNA"/>
</dbReference>
<evidence type="ECO:0000313" key="4">
    <source>
        <dbReference type="Proteomes" id="UP000037505"/>
    </source>
</evidence>
<accession>A0A0L1ILR4</accession>
<evidence type="ECO:0000313" key="3">
    <source>
        <dbReference type="EMBL" id="KNG80499.1"/>
    </source>
</evidence>
<dbReference type="PANTHER" id="PTHR13285">
    <property type="entry name" value="ACYLTRANSFERASE"/>
    <property type="match status" value="1"/>
</dbReference>
<dbReference type="GO" id="GO:0016020">
    <property type="term" value="C:membrane"/>
    <property type="evidence" value="ECO:0007669"/>
    <property type="project" value="GOC"/>
</dbReference>
<proteinExistence type="inferred from homology"/>
<feature type="transmembrane region" description="Helical" evidence="2">
    <location>
        <begin position="64"/>
        <end position="82"/>
    </location>
</feature>
<dbReference type="InterPro" id="IPR051085">
    <property type="entry name" value="MB_O-acyltransferase"/>
</dbReference>
<gene>
    <name evidence="3" type="ORF">ANOM_010953</name>
</gene>
<comment type="caution">
    <text evidence="3">The sequence shown here is derived from an EMBL/GenBank/DDBJ whole genome shotgun (WGS) entry which is preliminary data.</text>
</comment>
<sequence length="143" mass="16307">MTSILSWFRRLYSLDTLDTRFIVSSNTPLKAVAADTRSAPAKDARANAIASNAAPSKWRTPEFWVYYVIFLIAVPLMFKTVIEVSQESHPTYPTYSHLLSPGWIVGRKVDNSDAQYSSFRDNIPYLLALLVAHPLLRRVYERL</sequence>
<dbReference type="STRING" id="1509407.A0A0L1ILR4"/>
<dbReference type="GeneID" id="26812757"/>
<feature type="non-terminal residue" evidence="3">
    <location>
        <position position="143"/>
    </location>
</feature>
<dbReference type="AlphaFoldDB" id="A0A0L1ILR4"/>
<keyword evidence="2" id="KW-1133">Transmembrane helix</keyword>
<evidence type="ECO:0000256" key="1">
    <source>
        <dbReference type="ARBA" id="ARBA00010323"/>
    </source>
</evidence>
<name>A0A0L1ILR4_ASPN3</name>
<protein>
    <submittedName>
        <fullName evidence="3">Glycerol:H+ symporter (Gup1)</fullName>
    </submittedName>
</protein>
<dbReference type="GO" id="GO:0006506">
    <property type="term" value="P:GPI anchor biosynthetic process"/>
    <property type="evidence" value="ECO:0007669"/>
    <property type="project" value="TreeGrafter"/>
</dbReference>
<dbReference type="PANTHER" id="PTHR13285:SF18">
    <property type="entry name" value="PROTEIN-CYSTEINE N-PALMITOYLTRANSFERASE RASP"/>
    <property type="match status" value="1"/>
</dbReference>
<keyword evidence="2" id="KW-0472">Membrane</keyword>
<dbReference type="GO" id="GO:0005783">
    <property type="term" value="C:endoplasmic reticulum"/>
    <property type="evidence" value="ECO:0007669"/>
    <property type="project" value="TreeGrafter"/>
</dbReference>